<reference evidence="1 2" key="1">
    <citation type="submission" date="2018-11" db="EMBL/GenBank/DDBJ databases">
        <authorList>
            <consortium name="Pathogen Informatics"/>
        </authorList>
    </citation>
    <scope>NUCLEOTIDE SEQUENCE [LARGE SCALE GENOMIC DNA]</scope>
</reference>
<dbReference type="GO" id="GO:0003676">
    <property type="term" value="F:nucleic acid binding"/>
    <property type="evidence" value="ECO:0007669"/>
    <property type="project" value="InterPro"/>
</dbReference>
<protein>
    <submittedName>
        <fullName evidence="1">Uncharacterized protein</fullName>
    </submittedName>
</protein>
<name>A0A3P7I682_STRVU</name>
<sequence>IPQPNISRVYRKQQIVSQHLTRHRGIRCHKQRFLYRVVREMRSGAYINMKQRKEWMAPGDTPMPKVKPDLHPKKIMIVWRDWGMLHWEMLERNTAVNKELHMAKLHCVEETPSKRSNHTPSRQRQAPYCIIRKTRTPRARMGGPLASTLLSGYCTHELPLLPLSAEPHEGRPAEFWRCSIDKLIEMWEEIVNSNGEYIIS</sequence>
<dbReference type="Gene3D" id="3.30.420.10">
    <property type="entry name" value="Ribonuclease H-like superfamily/Ribonuclease H"/>
    <property type="match status" value="1"/>
</dbReference>
<keyword evidence="2" id="KW-1185">Reference proteome</keyword>
<dbReference type="Proteomes" id="UP000270094">
    <property type="component" value="Unassembled WGS sequence"/>
</dbReference>
<gene>
    <name evidence="1" type="ORF">SVUK_LOCUS3889</name>
</gene>
<feature type="non-terminal residue" evidence="1">
    <location>
        <position position="1"/>
    </location>
</feature>
<dbReference type="OrthoDB" id="616263at2759"/>
<dbReference type="EMBL" id="UYYB01010341">
    <property type="protein sequence ID" value="VDM68891.1"/>
    <property type="molecule type" value="Genomic_DNA"/>
</dbReference>
<dbReference type="InterPro" id="IPR001888">
    <property type="entry name" value="Transposase_1"/>
</dbReference>
<evidence type="ECO:0000313" key="1">
    <source>
        <dbReference type="EMBL" id="VDM68891.1"/>
    </source>
</evidence>
<proteinExistence type="predicted"/>
<dbReference type="InterPro" id="IPR036397">
    <property type="entry name" value="RNaseH_sf"/>
</dbReference>
<dbReference type="Pfam" id="PF01359">
    <property type="entry name" value="Transposase_1"/>
    <property type="match status" value="1"/>
</dbReference>
<evidence type="ECO:0000313" key="2">
    <source>
        <dbReference type="Proteomes" id="UP000270094"/>
    </source>
</evidence>
<accession>A0A3P7I682</accession>
<organism evidence="1 2">
    <name type="scientific">Strongylus vulgaris</name>
    <name type="common">Blood worm</name>
    <dbReference type="NCBI Taxonomy" id="40348"/>
    <lineage>
        <taxon>Eukaryota</taxon>
        <taxon>Metazoa</taxon>
        <taxon>Ecdysozoa</taxon>
        <taxon>Nematoda</taxon>
        <taxon>Chromadorea</taxon>
        <taxon>Rhabditida</taxon>
        <taxon>Rhabditina</taxon>
        <taxon>Rhabditomorpha</taxon>
        <taxon>Strongyloidea</taxon>
        <taxon>Strongylidae</taxon>
        <taxon>Strongylus</taxon>
    </lineage>
</organism>
<dbReference type="AlphaFoldDB" id="A0A3P7I682"/>